<dbReference type="GO" id="GO:0051082">
    <property type="term" value="F:unfolded protein binding"/>
    <property type="evidence" value="ECO:0007669"/>
    <property type="project" value="TreeGrafter"/>
</dbReference>
<keyword evidence="5" id="KW-0175">Coiled coil</keyword>
<dbReference type="InterPro" id="IPR013805">
    <property type="entry name" value="GrpE_CC"/>
</dbReference>
<dbReference type="GO" id="GO:0051087">
    <property type="term" value="F:protein-folding chaperone binding"/>
    <property type="evidence" value="ECO:0007669"/>
    <property type="project" value="InterPro"/>
</dbReference>
<dbReference type="HAMAP" id="MF_01151">
    <property type="entry name" value="GrpE"/>
    <property type="match status" value="1"/>
</dbReference>
<dbReference type="SUPFAM" id="SSF51064">
    <property type="entry name" value="Head domain of nucleotide exchange factor GrpE"/>
    <property type="match status" value="1"/>
</dbReference>
<dbReference type="CDD" id="cd00446">
    <property type="entry name" value="GrpE"/>
    <property type="match status" value="1"/>
</dbReference>
<dbReference type="PANTHER" id="PTHR21237">
    <property type="entry name" value="GRPE PROTEIN"/>
    <property type="match status" value="1"/>
</dbReference>
<keyword evidence="3" id="KW-0963">Cytoplasm</keyword>
<name>A0A1G2V2T4_9BACT</name>
<evidence type="ECO:0000313" key="6">
    <source>
        <dbReference type="EMBL" id="OHB15944.1"/>
    </source>
</evidence>
<dbReference type="InterPro" id="IPR000740">
    <property type="entry name" value="GrpE"/>
</dbReference>
<evidence type="ECO:0000256" key="3">
    <source>
        <dbReference type="HAMAP-Rule" id="MF_01151"/>
    </source>
</evidence>
<dbReference type="AlphaFoldDB" id="A0A1G2V2T4"/>
<accession>A0A1G2V2T4</accession>
<comment type="subunit">
    <text evidence="3">Homodimer.</text>
</comment>
<feature type="coiled-coil region" evidence="5">
    <location>
        <begin position="44"/>
        <end position="92"/>
    </location>
</feature>
<comment type="similarity">
    <text evidence="1 3 4">Belongs to the GrpE family.</text>
</comment>
<sequence length="202" mass="23299">MGWGLKFDFRPKISKMTTMQNENDDVIFDENIDEDGGHDDGALIKKLRLKIKELEEKNLEYLTGWQKERADSINLKKRLEEEKKEFAKFAKEDIATEIMTVLDSFDSAFKNKEAWEKVDENWRRGVEYIHSQLINVLGNHGVSVINPLGEQFDPNRDEAIENVAVEDKKEDGKILEVLNVGYALQNKIIRAPKVKVGKFSSQ</sequence>
<dbReference type="Gene3D" id="2.30.22.10">
    <property type="entry name" value="Head domain of nucleotide exchange factor GrpE"/>
    <property type="match status" value="1"/>
</dbReference>
<dbReference type="PANTHER" id="PTHR21237:SF23">
    <property type="entry name" value="GRPE PROTEIN HOMOLOG, MITOCHONDRIAL"/>
    <property type="match status" value="1"/>
</dbReference>
<keyword evidence="2 3" id="KW-0143">Chaperone</keyword>
<protein>
    <recommendedName>
        <fullName evidence="3">Protein GrpE</fullName>
    </recommendedName>
    <alternativeName>
        <fullName evidence="3">HSP-70 cofactor</fullName>
    </alternativeName>
</protein>
<dbReference type="Proteomes" id="UP000177697">
    <property type="component" value="Unassembled WGS sequence"/>
</dbReference>
<comment type="subcellular location">
    <subcellularLocation>
        <location evidence="3">Cytoplasm</location>
    </subcellularLocation>
</comment>
<dbReference type="GO" id="GO:0042803">
    <property type="term" value="F:protein homodimerization activity"/>
    <property type="evidence" value="ECO:0007669"/>
    <property type="project" value="InterPro"/>
</dbReference>
<dbReference type="EMBL" id="MHWW01000004">
    <property type="protein sequence ID" value="OHB15944.1"/>
    <property type="molecule type" value="Genomic_DNA"/>
</dbReference>
<dbReference type="InterPro" id="IPR009012">
    <property type="entry name" value="GrpE_head"/>
</dbReference>
<gene>
    <name evidence="3" type="primary">grpE</name>
    <name evidence="6" type="ORF">A2431_03635</name>
</gene>
<dbReference type="Pfam" id="PF01025">
    <property type="entry name" value="GrpE"/>
    <property type="match status" value="1"/>
</dbReference>
<evidence type="ECO:0000256" key="2">
    <source>
        <dbReference type="ARBA" id="ARBA00023186"/>
    </source>
</evidence>
<keyword evidence="3" id="KW-0346">Stress response</keyword>
<evidence type="ECO:0000256" key="1">
    <source>
        <dbReference type="ARBA" id="ARBA00009054"/>
    </source>
</evidence>
<evidence type="ECO:0000313" key="7">
    <source>
        <dbReference type="Proteomes" id="UP000177697"/>
    </source>
</evidence>
<dbReference type="GO" id="GO:0006457">
    <property type="term" value="P:protein folding"/>
    <property type="evidence" value="ECO:0007669"/>
    <property type="project" value="InterPro"/>
</dbReference>
<dbReference type="GO" id="GO:0005737">
    <property type="term" value="C:cytoplasm"/>
    <property type="evidence" value="ECO:0007669"/>
    <property type="project" value="UniProtKB-SubCell"/>
</dbReference>
<dbReference type="SUPFAM" id="SSF58014">
    <property type="entry name" value="Coiled-coil domain of nucleotide exchange factor GrpE"/>
    <property type="match status" value="1"/>
</dbReference>
<comment type="function">
    <text evidence="3">Participates actively in the response to hyperosmotic and heat shock by preventing the aggregation of stress-denatured proteins, in association with DnaK and GrpE. It is the nucleotide exchange factor for DnaK and may function as a thermosensor. Unfolded proteins bind initially to DnaJ; upon interaction with the DnaJ-bound protein, DnaK hydrolyzes its bound ATP, resulting in the formation of a stable complex. GrpE releases ADP from DnaK; ATP binding to DnaK triggers the release of the substrate protein, thus completing the reaction cycle. Several rounds of ATP-dependent interactions between DnaJ, DnaK and GrpE are required for fully efficient folding.</text>
</comment>
<dbReference type="GO" id="GO:0000774">
    <property type="term" value="F:adenyl-nucleotide exchange factor activity"/>
    <property type="evidence" value="ECO:0007669"/>
    <property type="project" value="InterPro"/>
</dbReference>
<reference evidence="6 7" key="1">
    <citation type="journal article" date="2016" name="Nat. Commun.">
        <title>Thousands of microbial genomes shed light on interconnected biogeochemical processes in an aquifer system.</title>
        <authorList>
            <person name="Anantharaman K."/>
            <person name="Brown C.T."/>
            <person name="Hug L.A."/>
            <person name="Sharon I."/>
            <person name="Castelle C.J."/>
            <person name="Probst A.J."/>
            <person name="Thomas B.C."/>
            <person name="Singh A."/>
            <person name="Wilkins M.J."/>
            <person name="Karaoz U."/>
            <person name="Brodie E.L."/>
            <person name="Williams K.H."/>
            <person name="Hubbard S.S."/>
            <person name="Banfield J.F."/>
        </authorList>
    </citation>
    <scope>NUCLEOTIDE SEQUENCE [LARGE SCALE GENOMIC DNA]</scope>
</reference>
<evidence type="ECO:0000256" key="4">
    <source>
        <dbReference type="RuleBase" id="RU004478"/>
    </source>
</evidence>
<organism evidence="6 7">
    <name type="scientific">Candidatus Zambryskibacteria bacterium RIFOXYC1_FULL_39_10</name>
    <dbReference type="NCBI Taxonomy" id="1802779"/>
    <lineage>
        <taxon>Bacteria</taxon>
        <taxon>Candidatus Zambryskiibacteriota</taxon>
    </lineage>
</organism>
<dbReference type="PRINTS" id="PR00773">
    <property type="entry name" value="GRPEPROTEIN"/>
</dbReference>
<evidence type="ECO:0000256" key="5">
    <source>
        <dbReference type="SAM" id="Coils"/>
    </source>
</evidence>
<proteinExistence type="inferred from homology"/>
<dbReference type="Gene3D" id="3.90.20.20">
    <property type="match status" value="1"/>
</dbReference>
<comment type="caution">
    <text evidence="6">The sequence shown here is derived from an EMBL/GenBank/DDBJ whole genome shotgun (WGS) entry which is preliminary data.</text>
</comment>